<dbReference type="Proteomes" id="UP000277928">
    <property type="component" value="Unassembled WGS sequence"/>
</dbReference>
<dbReference type="PANTHER" id="PTHR34769">
    <property type="entry name" value="RCG42593, ISOFORM CRA_A"/>
    <property type="match status" value="1"/>
</dbReference>
<evidence type="ECO:0000313" key="2">
    <source>
        <dbReference type="Proteomes" id="UP000277928"/>
    </source>
</evidence>
<dbReference type="OrthoDB" id="6352295at2759"/>
<dbReference type="InterPro" id="IPR038948">
    <property type="entry name" value="POLR1D-like"/>
</dbReference>
<organism evidence="1 2">
    <name type="scientific">Litomosoides sigmodontis</name>
    <name type="common">Filarial nematode worm</name>
    <dbReference type="NCBI Taxonomy" id="42156"/>
    <lineage>
        <taxon>Eukaryota</taxon>
        <taxon>Metazoa</taxon>
        <taxon>Ecdysozoa</taxon>
        <taxon>Nematoda</taxon>
        <taxon>Chromadorea</taxon>
        <taxon>Rhabditida</taxon>
        <taxon>Spirurina</taxon>
        <taxon>Spiruromorpha</taxon>
        <taxon>Filarioidea</taxon>
        <taxon>Onchocercidae</taxon>
        <taxon>Litomosoides</taxon>
    </lineage>
</organism>
<keyword evidence="2" id="KW-1185">Reference proteome</keyword>
<proteinExistence type="predicted"/>
<name>A0A3P6T3Z8_LITSI</name>
<dbReference type="AlphaFoldDB" id="A0A3P6T3Z8"/>
<dbReference type="EMBL" id="UYRX01000471">
    <property type="protein sequence ID" value="VDK82666.1"/>
    <property type="molecule type" value="Genomic_DNA"/>
</dbReference>
<reference evidence="1 2" key="1">
    <citation type="submission" date="2018-08" db="EMBL/GenBank/DDBJ databases">
        <authorList>
            <person name="Laetsch R D."/>
            <person name="Stevens L."/>
            <person name="Kumar S."/>
            <person name="Blaxter L. M."/>
        </authorList>
    </citation>
    <scope>NUCLEOTIDE SEQUENCE [LARGE SCALE GENOMIC DNA]</scope>
</reference>
<sequence length="106" mass="12386">MNKKSNQSKLRQLDKFIVKAKRNFSPVTTQVQFETTQTNEHKQSELERKAREEILKDAALGVRRYEAVGPQGWKKPACLKTNKKFLERILRATRAKSNAVKERLHH</sequence>
<dbReference type="OMA" id="RYEKIGP"/>
<evidence type="ECO:0000313" key="1">
    <source>
        <dbReference type="EMBL" id="VDK82666.1"/>
    </source>
</evidence>
<protein>
    <submittedName>
        <fullName evidence="1">Uncharacterized protein</fullName>
    </submittedName>
</protein>
<dbReference type="PANTHER" id="PTHR34769:SF1">
    <property type="entry name" value="RNA POLYMERASE I AND III SUBUNIT D"/>
    <property type="match status" value="1"/>
</dbReference>
<accession>A0A3P6T3Z8</accession>
<gene>
    <name evidence="1" type="ORF">NLS_LOCUS5862</name>
</gene>